<dbReference type="InterPro" id="IPR000953">
    <property type="entry name" value="Chromo/chromo_shadow_dom"/>
</dbReference>
<feature type="compositionally biased region" description="Basic and acidic residues" evidence="2">
    <location>
        <begin position="230"/>
        <end position="255"/>
    </location>
</feature>
<gene>
    <name evidence="4" type="ORF">EPUL_001331</name>
</gene>
<dbReference type="InterPro" id="IPR016197">
    <property type="entry name" value="Chromo-like_dom_sf"/>
</dbReference>
<dbReference type="AlphaFoldDB" id="A0A2S4Q0Z3"/>
<dbReference type="STRING" id="225359.A0A2S4Q0Z3"/>
<feature type="region of interest" description="Disordered" evidence="2">
    <location>
        <begin position="215"/>
        <end position="265"/>
    </location>
</feature>
<dbReference type="Proteomes" id="UP000237438">
    <property type="component" value="Unassembled WGS sequence"/>
</dbReference>
<feature type="compositionally biased region" description="Polar residues" evidence="2">
    <location>
        <begin position="256"/>
        <end position="265"/>
    </location>
</feature>
<feature type="compositionally biased region" description="Polar residues" evidence="2">
    <location>
        <begin position="220"/>
        <end position="229"/>
    </location>
</feature>
<dbReference type="PROSITE" id="PS50013">
    <property type="entry name" value="CHROMO_2"/>
    <property type="match status" value="1"/>
</dbReference>
<dbReference type="SUPFAM" id="SSF54160">
    <property type="entry name" value="Chromo domain-like"/>
    <property type="match status" value="1"/>
</dbReference>
<protein>
    <recommendedName>
        <fullName evidence="3">Chromo domain-containing protein</fullName>
    </recommendedName>
</protein>
<dbReference type="OrthoDB" id="3562068at2759"/>
<evidence type="ECO:0000313" key="5">
    <source>
        <dbReference type="Proteomes" id="UP000237438"/>
    </source>
</evidence>
<evidence type="ECO:0000256" key="2">
    <source>
        <dbReference type="SAM" id="MobiDB-lite"/>
    </source>
</evidence>
<comment type="caution">
    <text evidence="4">The sequence shown here is derived from an EMBL/GenBank/DDBJ whole genome shotgun (WGS) entry which is preliminary data.</text>
</comment>
<comment type="subunit">
    <text evidence="1">Component of the NuA4 histone acetyltransferase complex.</text>
</comment>
<dbReference type="InterPro" id="IPR013103">
    <property type="entry name" value="RVT_2"/>
</dbReference>
<dbReference type="Gene3D" id="2.40.50.40">
    <property type="match status" value="1"/>
</dbReference>
<reference evidence="4 5" key="1">
    <citation type="submission" date="2017-10" db="EMBL/GenBank/DDBJ databases">
        <title>Development of genomic resources for the powdery mildew, Erysiphe pulchra.</title>
        <authorList>
            <person name="Wadl P.A."/>
            <person name="Mack B.M."/>
            <person name="Moore G."/>
            <person name="Beltz S.B."/>
        </authorList>
    </citation>
    <scope>NUCLEOTIDE SEQUENCE [LARGE SCALE GENOMIC DNA]</scope>
    <source>
        <strain evidence="4">Cflorida</strain>
    </source>
</reference>
<sequence>MRAMLKEAKLPIEFWDEAVSTDVYLRNRTNTGPIIDGQVTNPEGRGKKLLPKQLGIYFSELGYTFRSSRVLIDERVKGGSIDLKLRKPTFGPQGTANVMPNPKPRGRLKKDASYSNQFLLPQQVEKETPEIINTVILPLSNIESSQNSLPLSLSLPGSYSILNSSYPQPNFDSVLLDNTPAVISPISGFSNSDSAHKPTFSTTINKIPEKISLKSDSTKLTHSIGSSKNSPEKKTTLTHKENKTSKIRFSKEKKSNPSTSNSKIVNQISEIPVQHKKLESTEIPRFFISSKRKRSYLPEEDDERVHKMVKAMMAIYLNECVKNTSDDTAINALGAKSIKVPNSYLDAISDSEYAKEWQEAIQEELRSNEANETWKEVLVPPDANLVFDEMGLVARGFGQAHGIDYDERFAPTVRMDYSLELSQWRISSFFFKPPSGINVQPGYVLQVLRSLYGLKQAARDWHQLVKAELIKWQFIQSPAEPCLFVNNNTGIILLVFVSDIAATAVSKAQFKIRNRSRLALPTSIKFIILSYQKSLKHRLASFSPLPGQIYESLPLNKTGDDEWEIEEVLASHVIKQCLDYRVAWLNKDVNPDWKPASDLKYAPHKIKEFHLQNPN</sequence>
<evidence type="ECO:0000259" key="3">
    <source>
        <dbReference type="PROSITE" id="PS50013"/>
    </source>
</evidence>
<dbReference type="Pfam" id="PF07727">
    <property type="entry name" value="RVT_2"/>
    <property type="match status" value="1"/>
</dbReference>
<dbReference type="GO" id="GO:0006338">
    <property type="term" value="P:chromatin remodeling"/>
    <property type="evidence" value="ECO:0007669"/>
    <property type="project" value="UniProtKB-ARBA"/>
</dbReference>
<dbReference type="CDD" id="cd00024">
    <property type="entry name" value="CD_CSD"/>
    <property type="match status" value="1"/>
</dbReference>
<keyword evidence="5" id="KW-1185">Reference proteome</keyword>
<proteinExistence type="predicted"/>
<accession>A0A2S4Q0Z3</accession>
<evidence type="ECO:0000313" key="4">
    <source>
        <dbReference type="EMBL" id="POS87946.1"/>
    </source>
</evidence>
<feature type="domain" description="Chromo" evidence="3">
    <location>
        <begin position="563"/>
        <end position="615"/>
    </location>
</feature>
<dbReference type="EMBL" id="PEDP01000051">
    <property type="protein sequence ID" value="POS87946.1"/>
    <property type="molecule type" value="Genomic_DNA"/>
</dbReference>
<evidence type="ECO:0000256" key="1">
    <source>
        <dbReference type="ARBA" id="ARBA00011353"/>
    </source>
</evidence>
<organism evidence="4 5">
    <name type="scientific">Erysiphe pulchra</name>
    <dbReference type="NCBI Taxonomy" id="225359"/>
    <lineage>
        <taxon>Eukaryota</taxon>
        <taxon>Fungi</taxon>
        <taxon>Dikarya</taxon>
        <taxon>Ascomycota</taxon>
        <taxon>Pezizomycotina</taxon>
        <taxon>Leotiomycetes</taxon>
        <taxon>Erysiphales</taxon>
        <taxon>Erysiphaceae</taxon>
        <taxon>Erysiphe</taxon>
    </lineage>
</organism>
<name>A0A2S4Q0Z3_9PEZI</name>